<organism evidence="7 8">
    <name type="scientific">Rotaria sordida</name>
    <dbReference type="NCBI Taxonomy" id="392033"/>
    <lineage>
        <taxon>Eukaryota</taxon>
        <taxon>Metazoa</taxon>
        <taxon>Spiralia</taxon>
        <taxon>Gnathifera</taxon>
        <taxon>Rotifera</taxon>
        <taxon>Eurotatoria</taxon>
        <taxon>Bdelloidea</taxon>
        <taxon>Philodinida</taxon>
        <taxon>Philodinidae</taxon>
        <taxon>Rotaria</taxon>
    </lineage>
</organism>
<dbReference type="GO" id="GO:0004721">
    <property type="term" value="F:phosphoprotein phosphatase activity"/>
    <property type="evidence" value="ECO:0007669"/>
    <property type="project" value="UniProtKB-KW"/>
</dbReference>
<dbReference type="InterPro" id="IPR052103">
    <property type="entry name" value="Dual_spec_Phospatases"/>
</dbReference>
<keyword evidence="2" id="KW-0378">Hydrolase</keyword>
<dbReference type="PROSITE" id="PS00383">
    <property type="entry name" value="TYR_PHOSPHATASE_1"/>
    <property type="match status" value="1"/>
</dbReference>
<dbReference type="Pfam" id="PF00782">
    <property type="entry name" value="DSPc"/>
    <property type="match status" value="1"/>
</dbReference>
<evidence type="ECO:0000313" key="6">
    <source>
        <dbReference type="EMBL" id="CAF1257970.1"/>
    </source>
</evidence>
<evidence type="ECO:0008006" key="9">
    <source>
        <dbReference type="Google" id="ProtNLM"/>
    </source>
</evidence>
<dbReference type="PANTHER" id="PTHR45961:SF6">
    <property type="entry name" value="IP21249P"/>
    <property type="match status" value="1"/>
</dbReference>
<dbReference type="InterPro" id="IPR000387">
    <property type="entry name" value="Tyr_Pase_dom"/>
</dbReference>
<dbReference type="EMBL" id="CAJNOL010002941">
    <property type="protein sequence ID" value="CAF1538351.1"/>
    <property type="molecule type" value="Genomic_DNA"/>
</dbReference>
<feature type="domain" description="Tyrosine-protein phosphatase" evidence="4">
    <location>
        <begin position="1"/>
        <end position="124"/>
    </location>
</feature>
<dbReference type="Proteomes" id="UP000663870">
    <property type="component" value="Unassembled WGS sequence"/>
</dbReference>
<evidence type="ECO:0000256" key="2">
    <source>
        <dbReference type="ARBA" id="ARBA00022801"/>
    </source>
</evidence>
<evidence type="ECO:0000256" key="3">
    <source>
        <dbReference type="ARBA" id="ARBA00022912"/>
    </source>
</evidence>
<keyword evidence="3" id="KW-0904">Protein phosphatase</keyword>
<dbReference type="EMBL" id="CAJNOH010001879">
    <property type="protein sequence ID" value="CAF1257970.1"/>
    <property type="molecule type" value="Genomic_DNA"/>
</dbReference>
<feature type="domain" description="Tyrosine specific protein phosphatases" evidence="5">
    <location>
        <begin position="37"/>
        <end position="102"/>
    </location>
</feature>
<reference evidence="7" key="1">
    <citation type="submission" date="2021-02" db="EMBL/GenBank/DDBJ databases">
        <authorList>
            <person name="Nowell W R."/>
        </authorList>
    </citation>
    <scope>NUCLEOTIDE SEQUENCE</scope>
</reference>
<dbReference type="AlphaFoldDB" id="A0A815VWV7"/>
<accession>A0A815VWV7</accession>
<comment type="caution">
    <text evidence="7">The sequence shown here is derived from an EMBL/GenBank/DDBJ whole genome shotgun (WGS) entry which is preliminary data.</text>
</comment>
<dbReference type="InterPro" id="IPR016130">
    <property type="entry name" value="Tyr_Pase_AS"/>
</dbReference>
<gene>
    <name evidence="7" type="ORF">JXQ802_LOCUS42764</name>
    <name evidence="6" type="ORF">PYM288_LOCUS27724</name>
</gene>
<evidence type="ECO:0000259" key="4">
    <source>
        <dbReference type="PROSITE" id="PS50054"/>
    </source>
</evidence>
<dbReference type="InterPro" id="IPR020422">
    <property type="entry name" value="TYR_PHOSPHATASE_DUAL_dom"/>
</dbReference>
<dbReference type="PROSITE" id="PS50054">
    <property type="entry name" value="TYR_PHOSPHATASE_DUAL"/>
    <property type="match status" value="1"/>
</dbReference>
<dbReference type="InterPro" id="IPR029021">
    <property type="entry name" value="Prot-tyrosine_phosphatase-like"/>
</dbReference>
<dbReference type="SUPFAM" id="SSF52799">
    <property type="entry name" value="(Phosphotyrosine protein) phosphatases II"/>
    <property type="match status" value="1"/>
</dbReference>
<sequence>MKLLEELGIQHIINVSHIRLDKDIVDKYNVLWINLKDNFRENIQQHFDRTNEFLQTCKNKNEKVLIHCQSGISRSTSVILAYLLRYHHDTLHNAYGYLLERRCMARPNDGFLLQLIRYEKELQIRKTVDVEQSLNKSVDTDLISSIVDENENGTRELVIPSV</sequence>
<dbReference type="Proteomes" id="UP000663854">
    <property type="component" value="Unassembled WGS sequence"/>
</dbReference>
<dbReference type="InterPro" id="IPR000340">
    <property type="entry name" value="Dual-sp_phosphatase_cat-dom"/>
</dbReference>
<protein>
    <recommendedName>
        <fullName evidence="9">Protein-tyrosine-phosphatase</fullName>
    </recommendedName>
</protein>
<evidence type="ECO:0000256" key="1">
    <source>
        <dbReference type="ARBA" id="ARBA00008601"/>
    </source>
</evidence>
<comment type="similarity">
    <text evidence="1">Belongs to the protein-tyrosine phosphatase family. Non-receptor class dual specificity subfamily.</text>
</comment>
<evidence type="ECO:0000313" key="8">
    <source>
        <dbReference type="Proteomes" id="UP000663870"/>
    </source>
</evidence>
<name>A0A815VWV7_9BILA</name>
<dbReference type="PROSITE" id="PS50056">
    <property type="entry name" value="TYR_PHOSPHATASE_2"/>
    <property type="match status" value="1"/>
</dbReference>
<evidence type="ECO:0000259" key="5">
    <source>
        <dbReference type="PROSITE" id="PS50056"/>
    </source>
</evidence>
<dbReference type="Gene3D" id="3.90.190.10">
    <property type="entry name" value="Protein tyrosine phosphatase superfamily"/>
    <property type="match status" value="1"/>
</dbReference>
<proteinExistence type="inferred from homology"/>
<dbReference type="CDD" id="cd14498">
    <property type="entry name" value="DSP"/>
    <property type="match status" value="1"/>
</dbReference>
<keyword evidence="8" id="KW-1185">Reference proteome</keyword>
<evidence type="ECO:0000313" key="7">
    <source>
        <dbReference type="EMBL" id="CAF1538351.1"/>
    </source>
</evidence>
<dbReference type="PANTHER" id="PTHR45961">
    <property type="entry name" value="IP21249P"/>
    <property type="match status" value="1"/>
</dbReference>
<dbReference type="SMART" id="SM00195">
    <property type="entry name" value="DSPc"/>
    <property type="match status" value="1"/>
</dbReference>